<dbReference type="InterPro" id="IPR032675">
    <property type="entry name" value="LRR_dom_sf"/>
</dbReference>
<dbReference type="EMBL" id="PJQY01000001">
    <property type="protein sequence ID" value="PQQ22004.1"/>
    <property type="molecule type" value="Genomic_DNA"/>
</dbReference>
<dbReference type="SMART" id="SM00579">
    <property type="entry name" value="FBD"/>
    <property type="match status" value="1"/>
</dbReference>
<dbReference type="SUPFAM" id="SSF81383">
    <property type="entry name" value="F-box domain"/>
    <property type="match status" value="1"/>
</dbReference>
<dbReference type="InterPro" id="IPR053781">
    <property type="entry name" value="F-box_AtFBL13-like"/>
</dbReference>
<dbReference type="Proteomes" id="UP000250321">
    <property type="component" value="Unassembled WGS sequence"/>
</dbReference>
<accession>A0A314ZX30</accession>
<comment type="caution">
    <text evidence="2">The sequence shown here is derived from an EMBL/GenBank/DDBJ whole genome shotgun (WGS) entry which is preliminary data.</text>
</comment>
<dbReference type="AlphaFoldDB" id="A0A314ZX30"/>
<proteinExistence type="predicted"/>
<protein>
    <submittedName>
        <fullName evidence="2">F-box/FBD/LRR-repeat protein</fullName>
    </submittedName>
</protein>
<dbReference type="SUPFAM" id="SSF52047">
    <property type="entry name" value="RNI-like"/>
    <property type="match status" value="1"/>
</dbReference>
<dbReference type="Pfam" id="PF00646">
    <property type="entry name" value="F-box"/>
    <property type="match status" value="1"/>
</dbReference>
<organism evidence="2 3">
    <name type="scientific">Prunus yedoensis var. nudiflora</name>
    <dbReference type="NCBI Taxonomy" id="2094558"/>
    <lineage>
        <taxon>Eukaryota</taxon>
        <taxon>Viridiplantae</taxon>
        <taxon>Streptophyta</taxon>
        <taxon>Embryophyta</taxon>
        <taxon>Tracheophyta</taxon>
        <taxon>Spermatophyta</taxon>
        <taxon>Magnoliopsida</taxon>
        <taxon>eudicotyledons</taxon>
        <taxon>Gunneridae</taxon>
        <taxon>Pentapetalae</taxon>
        <taxon>rosids</taxon>
        <taxon>fabids</taxon>
        <taxon>Rosales</taxon>
        <taxon>Rosaceae</taxon>
        <taxon>Amygdaloideae</taxon>
        <taxon>Amygdaleae</taxon>
        <taxon>Prunus</taxon>
    </lineage>
</organism>
<dbReference type="STRING" id="2094558.A0A314ZX30"/>
<reference evidence="2 3" key="1">
    <citation type="submission" date="2018-02" db="EMBL/GenBank/DDBJ databases">
        <title>Draft genome of wild Prunus yedoensis var. nudiflora.</title>
        <authorList>
            <person name="Baek S."/>
            <person name="Kim J.-H."/>
            <person name="Choi K."/>
            <person name="Kim G.-B."/>
            <person name="Cho A."/>
            <person name="Jang H."/>
            <person name="Shin C.-H."/>
            <person name="Yu H.-J."/>
            <person name="Mun J.-H."/>
        </authorList>
    </citation>
    <scope>NUCLEOTIDE SEQUENCE [LARGE SCALE GENOMIC DNA]</scope>
    <source>
        <strain evidence="3">cv. Jeju island</strain>
        <tissue evidence="2">Leaf</tissue>
    </source>
</reference>
<keyword evidence="3" id="KW-1185">Reference proteome</keyword>
<dbReference type="InterPro" id="IPR006566">
    <property type="entry name" value="FBD"/>
</dbReference>
<dbReference type="PANTHER" id="PTHR31639">
    <property type="entry name" value="F-BOX PROTEIN-LIKE"/>
    <property type="match status" value="1"/>
</dbReference>
<dbReference type="InterPro" id="IPR055411">
    <property type="entry name" value="LRR_FXL15/At3g58940/PEG3-like"/>
</dbReference>
<gene>
    <name evidence="2" type="ORF">Pyn_16518</name>
</gene>
<dbReference type="InterPro" id="IPR001810">
    <property type="entry name" value="F-box_dom"/>
</dbReference>
<evidence type="ECO:0000313" key="2">
    <source>
        <dbReference type="EMBL" id="PQQ22004.1"/>
    </source>
</evidence>
<dbReference type="PROSITE" id="PS50181">
    <property type="entry name" value="FBOX"/>
    <property type="match status" value="1"/>
</dbReference>
<dbReference type="Gene3D" id="3.80.10.10">
    <property type="entry name" value="Ribonuclease Inhibitor"/>
    <property type="match status" value="1"/>
</dbReference>
<evidence type="ECO:0000259" key="1">
    <source>
        <dbReference type="PROSITE" id="PS50181"/>
    </source>
</evidence>
<sequence>MAKRGKPSKSCTKRNMELDRISNLPSDVIGKILSFLPIKEAVKTSILSSKWRFQSAMLPHLVFDDQCFSTQNHKTFENIVYQVLLLHIGPIHTFKLSRPDLPATSEIDRWIRHLSRNSVNELILKIWKGDPYKIPSCLFSCQDMVHLELYNCSLKPPSTCKGFRSLKSLCIDEVTMAQDVFDNLIVSCPLLERLTLTNCCGFTHVKIHAPNLKFFHFEGLFEHVTLQNTLSLAEVYIYLDFDYDRRQAPASYCRLIKFFVHLPHIRRLTIQDYFLQYLAVGALPGKLPKPCLYLSFLSIDIYFSDPCEVLAAQCLLRSSPALQELEIVAHHENQDQAVNVEVKSWLDANQNWSFTQLRLVKITSFSGLEAELDFIKFLLSSSPLLEILTVKPAASVVDSLELLKRLIRFRRASVHSEIVYLEP</sequence>
<dbReference type="InterPro" id="IPR036047">
    <property type="entry name" value="F-box-like_dom_sf"/>
</dbReference>
<dbReference type="PANTHER" id="PTHR31639:SF93">
    <property type="entry name" value="F-BOX_FBD_LRR PROTEIN"/>
    <property type="match status" value="1"/>
</dbReference>
<dbReference type="CDD" id="cd22160">
    <property type="entry name" value="F-box_AtFBL13-like"/>
    <property type="match status" value="1"/>
</dbReference>
<dbReference type="OrthoDB" id="1165889at2759"/>
<feature type="domain" description="F-box" evidence="1">
    <location>
        <begin position="18"/>
        <end position="71"/>
    </location>
</feature>
<name>A0A314ZX30_PRUYE</name>
<evidence type="ECO:0000313" key="3">
    <source>
        <dbReference type="Proteomes" id="UP000250321"/>
    </source>
</evidence>
<dbReference type="Pfam" id="PF24758">
    <property type="entry name" value="LRR_At5g56370"/>
    <property type="match status" value="1"/>
</dbReference>